<name>A0A834SJA7_9FABA</name>
<comment type="similarity">
    <text evidence="3">Belongs to the PIGX family.</text>
</comment>
<comment type="caution">
    <text evidence="10">The sequence shown here is derived from an EMBL/GenBank/DDBJ whole genome shotgun (WGS) entry which is preliminary data.</text>
</comment>
<evidence type="ECO:0000256" key="1">
    <source>
        <dbReference type="ARBA" id="ARBA00004389"/>
    </source>
</evidence>
<evidence type="ECO:0000256" key="3">
    <source>
        <dbReference type="ARBA" id="ARBA00010345"/>
    </source>
</evidence>
<dbReference type="Proteomes" id="UP000634136">
    <property type="component" value="Unassembled WGS sequence"/>
</dbReference>
<dbReference type="PANTHER" id="PTHR28650:SF1">
    <property type="entry name" value="PHOSPHATIDYLINOSITOL-GLYCAN BIOSYNTHESIS CLASS X PROTEIN"/>
    <property type="match status" value="1"/>
</dbReference>
<proteinExistence type="inferred from homology"/>
<dbReference type="InterPro" id="IPR013233">
    <property type="entry name" value="PIG-X/PBN1"/>
</dbReference>
<dbReference type="GO" id="GO:0006506">
    <property type="term" value="P:GPI anchor biosynthetic process"/>
    <property type="evidence" value="ECO:0007669"/>
    <property type="project" value="UniProtKB-UniPathway"/>
</dbReference>
<reference evidence="10" key="1">
    <citation type="submission" date="2020-09" db="EMBL/GenBank/DDBJ databases">
        <title>Genome-Enabled Discovery of Anthraquinone Biosynthesis in Senna tora.</title>
        <authorList>
            <person name="Kang S.-H."/>
            <person name="Pandey R.P."/>
            <person name="Lee C.-M."/>
            <person name="Sim J.-S."/>
            <person name="Jeong J.-T."/>
            <person name="Choi B.-S."/>
            <person name="Jung M."/>
            <person name="Ginzburg D."/>
            <person name="Zhao K."/>
            <person name="Won S.Y."/>
            <person name="Oh T.-J."/>
            <person name="Yu Y."/>
            <person name="Kim N.-H."/>
            <person name="Lee O.R."/>
            <person name="Lee T.-H."/>
            <person name="Bashyal P."/>
            <person name="Kim T.-S."/>
            <person name="Lee W.-H."/>
            <person name="Kawkins C."/>
            <person name="Kim C.-K."/>
            <person name="Kim J.S."/>
            <person name="Ahn B.O."/>
            <person name="Rhee S.Y."/>
            <person name="Sohng J.K."/>
        </authorList>
    </citation>
    <scope>NUCLEOTIDE SEQUENCE</scope>
    <source>
        <tissue evidence="10">Leaf</tissue>
    </source>
</reference>
<keyword evidence="6" id="KW-0256">Endoplasmic reticulum</keyword>
<keyword evidence="4" id="KW-0337">GPI-anchor biosynthesis</keyword>
<dbReference type="GO" id="GO:0005789">
    <property type="term" value="C:endoplasmic reticulum membrane"/>
    <property type="evidence" value="ECO:0007669"/>
    <property type="project" value="UniProtKB-SubCell"/>
</dbReference>
<dbReference type="Pfam" id="PF08320">
    <property type="entry name" value="PIG-X"/>
    <property type="match status" value="1"/>
</dbReference>
<evidence type="ECO:0000256" key="4">
    <source>
        <dbReference type="ARBA" id="ARBA00022502"/>
    </source>
</evidence>
<organism evidence="10 11">
    <name type="scientific">Senna tora</name>
    <dbReference type="NCBI Taxonomy" id="362788"/>
    <lineage>
        <taxon>Eukaryota</taxon>
        <taxon>Viridiplantae</taxon>
        <taxon>Streptophyta</taxon>
        <taxon>Embryophyta</taxon>
        <taxon>Tracheophyta</taxon>
        <taxon>Spermatophyta</taxon>
        <taxon>Magnoliopsida</taxon>
        <taxon>eudicotyledons</taxon>
        <taxon>Gunneridae</taxon>
        <taxon>Pentapetalae</taxon>
        <taxon>rosids</taxon>
        <taxon>fabids</taxon>
        <taxon>Fabales</taxon>
        <taxon>Fabaceae</taxon>
        <taxon>Caesalpinioideae</taxon>
        <taxon>Cassia clade</taxon>
        <taxon>Senna</taxon>
    </lineage>
</organism>
<dbReference type="UniPathway" id="UPA00196"/>
<evidence type="ECO:0000256" key="6">
    <source>
        <dbReference type="ARBA" id="ARBA00022824"/>
    </source>
</evidence>
<evidence type="ECO:0000256" key="7">
    <source>
        <dbReference type="ARBA" id="ARBA00022989"/>
    </source>
</evidence>
<evidence type="ECO:0000256" key="9">
    <source>
        <dbReference type="ARBA" id="ARBA00023180"/>
    </source>
</evidence>
<evidence type="ECO:0000256" key="2">
    <source>
        <dbReference type="ARBA" id="ARBA00004687"/>
    </source>
</evidence>
<keyword evidence="8" id="KW-0472">Membrane</keyword>
<keyword evidence="11" id="KW-1185">Reference proteome</keyword>
<evidence type="ECO:0000256" key="5">
    <source>
        <dbReference type="ARBA" id="ARBA00022692"/>
    </source>
</evidence>
<accession>A0A834SJA7</accession>
<keyword evidence="7" id="KW-1133">Transmembrane helix</keyword>
<comment type="subcellular location">
    <subcellularLocation>
        <location evidence="1">Endoplasmic reticulum membrane</location>
        <topology evidence="1">Single-pass membrane protein</topology>
    </subcellularLocation>
</comment>
<dbReference type="AlphaFoldDB" id="A0A834SJA7"/>
<dbReference type="OrthoDB" id="5546453at2759"/>
<keyword evidence="5" id="KW-0812">Transmembrane</keyword>
<evidence type="ECO:0000313" key="11">
    <source>
        <dbReference type="Proteomes" id="UP000634136"/>
    </source>
</evidence>
<dbReference type="EMBL" id="JAAIUW010000013">
    <property type="protein sequence ID" value="KAF7804699.1"/>
    <property type="molecule type" value="Genomic_DNA"/>
</dbReference>
<gene>
    <name evidence="10" type="ORF">G2W53_043810</name>
</gene>
<comment type="pathway">
    <text evidence="2">Glycolipid biosynthesis; glycosylphosphatidylinositol-anchor biosynthesis.</text>
</comment>
<dbReference type="PANTHER" id="PTHR28650">
    <property type="entry name" value="PHOSPHATIDYLINOSITOL-GLYCAN BIOSYNTHESIS CLASS X PROTEIN"/>
    <property type="match status" value="1"/>
</dbReference>
<dbReference type="InterPro" id="IPR040039">
    <property type="entry name" value="PIGX"/>
</dbReference>
<evidence type="ECO:0000313" key="10">
    <source>
        <dbReference type="EMBL" id="KAF7804699.1"/>
    </source>
</evidence>
<keyword evidence="9" id="KW-0325">Glycoprotein</keyword>
<protein>
    <submittedName>
        <fullName evidence="10">Phosphatidylinositol-glycan biosynthesis class X protein</fullName>
    </submittedName>
</protein>
<evidence type="ECO:0000256" key="8">
    <source>
        <dbReference type="ARBA" id="ARBA00023136"/>
    </source>
</evidence>
<dbReference type="SMART" id="SM00780">
    <property type="entry name" value="PIG-X"/>
    <property type="match status" value="1"/>
</dbReference>
<sequence length="235" mass="26568">MWRRSNHKETNVGGKGGWRKQVEEKRDLKEILEMDASNVIGEGSHRRLSTSIKIQTQRANSASELSSFSCQFIILERLPSGVFADPFELQHLVQRGVFRDIAVFGDTNLELPSFLSNRSSVEIHLDVDQNILLDPTDIKVELPLHARYQPLNESGYSTVEFGAPDILMRCSKKENVENQSCFVKVVNDANSIGADIVWKIPSGRKAHAQLVYTVDTSTWVSVIIRRRFSGVSIRR</sequence>